<reference evidence="2" key="2">
    <citation type="submission" date="2023-01" db="EMBL/GenBank/DDBJ databases">
        <title>Human gut microbiome strain richness.</title>
        <authorList>
            <person name="Chen-Liaw A."/>
        </authorList>
    </citation>
    <scope>NUCLEOTIDE SEQUENCE</scope>
    <source>
        <strain evidence="2">1001217st1_A9_1001217B_191108</strain>
    </source>
</reference>
<dbReference type="RefSeq" id="WP_156734209.1">
    <property type="nucleotide sequence ID" value="NZ_CACRUU010000075.1"/>
</dbReference>
<dbReference type="EMBL" id="CACRUU010000075">
    <property type="protein sequence ID" value="VYU24745.1"/>
    <property type="molecule type" value="Genomic_DNA"/>
</dbReference>
<evidence type="ECO:0000313" key="3">
    <source>
        <dbReference type="EMBL" id="VYU24745.1"/>
    </source>
</evidence>
<protein>
    <submittedName>
        <fullName evidence="3">Uncharacterized protein</fullName>
    </submittedName>
</protein>
<keyword evidence="1" id="KW-0175">Coiled coil</keyword>
<dbReference type="EMBL" id="JAQMLR010000014">
    <property type="protein sequence ID" value="MDB8739628.1"/>
    <property type="molecule type" value="Genomic_DNA"/>
</dbReference>
<name>A0A6N3D8T3_MEDGN</name>
<accession>A0A6N3D8T3</accession>
<evidence type="ECO:0000256" key="1">
    <source>
        <dbReference type="SAM" id="Coils"/>
    </source>
</evidence>
<organism evidence="3">
    <name type="scientific">Mediterraneibacter gnavus</name>
    <name type="common">Ruminococcus gnavus</name>
    <dbReference type="NCBI Taxonomy" id="33038"/>
    <lineage>
        <taxon>Bacteria</taxon>
        <taxon>Bacillati</taxon>
        <taxon>Bacillota</taxon>
        <taxon>Clostridia</taxon>
        <taxon>Lachnospirales</taxon>
        <taxon>Lachnospiraceae</taxon>
        <taxon>Mediterraneibacter</taxon>
    </lineage>
</organism>
<feature type="coiled-coil region" evidence="1">
    <location>
        <begin position="6"/>
        <end position="36"/>
    </location>
</feature>
<dbReference type="Proteomes" id="UP001211731">
    <property type="component" value="Unassembled WGS sequence"/>
</dbReference>
<gene>
    <name evidence="2" type="ORF">PNU63_12740</name>
    <name evidence="3" type="ORF">RGLFYP36_00957</name>
</gene>
<evidence type="ECO:0000313" key="2">
    <source>
        <dbReference type="EMBL" id="MDB8739628.1"/>
    </source>
</evidence>
<sequence>MKESEVKSMRIKVEGKNEVLNNLEKAERLIDQARDILYRTPTQIKVVVEECDEEEKITCSQDTR</sequence>
<reference evidence="3" key="1">
    <citation type="submission" date="2019-11" db="EMBL/GenBank/DDBJ databases">
        <authorList>
            <person name="Feng L."/>
        </authorList>
    </citation>
    <scope>NUCLEOTIDE SEQUENCE</scope>
    <source>
        <strain evidence="3">RgnavusLFYP36</strain>
    </source>
</reference>
<dbReference type="AlphaFoldDB" id="A0A6N3D8T3"/>
<proteinExistence type="predicted"/>